<evidence type="ECO:0000313" key="4">
    <source>
        <dbReference type="Proteomes" id="UP000481153"/>
    </source>
</evidence>
<protein>
    <recommendedName>
        <fullName evidence="2">SGNH domain-containing protein</fullName>
    </recommendedName>
</protein>
<dbReference type="InterPro" id="IPR043968">
    <property type="entry name" value="SGNH"/>
</dbReference>
<dbReference type="Proteomes" id="UP000481153">
    <property type="component" value="Unassembled WGS sequence"/>
</dbReference>
<keyword evidence="1" id="KW-1133">Transmembrane helix</keyword>
<sequence>MGVGGLLAYFNYFKPLDPQYSILSSSELAQEKASSFVLGPSSTSWFDLSLIVLGFACLDEMSAFPGFWALLPTLGAALLIFAGPAAWFNQQVLSHPWAVYIGKISYALYLWHWPLLVFAKLRYPNPDFRPNYMSPFMMLVLAFALSLSSVHHVEDALRRHKSKWVVPGLLCGMLAMTVLSAAVMTTPESFSYAQQALTKRGSPVAAPSQSTNPGLALQVEEPNVSRLGHSINPTLTSIDAALHDWHPNDGLLPMPHNHSMGDGDDRLILNPGHEGKALVVALGDMHMEMLKPRFIRLSENTKPKDFPTIVFKYMAHPPLVSCAWWTDLVQVKIKQVHPRAVVYGINWLQYFRPGQLTSDTLHKNPGCCTSYDDACLGQSRKDVQVILSRFGDDLASMTLLGIKVFVNTISPEGSSYDPKNMVNGVAAMNRSAFRDDHAWLIQQIEHTITAASATVYDISDNLCWEEECQVVDSKGIPIRKDSNVLTSTFAAEYLTVIDHVIEAAMNTTEEEEVPLEAPNSSRGPRIEEPTLEKIVAAGGAWWPDSGYEQLPKNSTYGSPVGTWRYSDSALNLGQKRLIVGVGDSHSSQVKPRFLKLYRRRHAASNPSIFPTIVFKSKDETPLLPCREVYDNILDMIKRVRPNVVLHDSDERTGEPLCCWPRYHDKCEYQRPKDVRAIMNQLQKDLAELVALGIKVFVATFNAEGRQFDPKNMLNGDDVGDVRPVFKSKFREEHQELFGLIEAAVAGANATLIDFSDNYCWEDVCQVLDHRGRPIMKDTNHVTSTYAYEYLSVADQIIDAAMSD</sequence>
<gene>
    <name evidence="3" type="ORF">Ae201684_005077</name>
</gene>
<dbReference type="GO" id="GO:0000271">
    <property type="term" value="P:polysaccharide biosynthetic process"/>
    <property type="evidence" value="ECO:0007669"/>
    <property type="project" value="TreeGrafter"/>
</dbReference>
<dbReference type="InterPro" id="IPR050879">
    <property type="entry name" value="Acyltransferase_3"/>
</dbReference>
<keyword evidence="4" id="KW-1185">Reference proteome</keyword>
<dbReference type="VEuPathDB" id="FungiDB:AeMF1_001058"/>
<comment type="caution">
    <text evidence="3">The sequence shown here is derived from an EMBL/GenBank/DDBJ whole genome shotgun (WGS) entry which is preliminary data.</text>
</comment>
<keyword evidence="1" id="KW-0812">Transmembrane</keyword>
<evidence type="ECO:0000256" key="1">
    <source>
        <dbReference type="SAM" id="Phobius"/>
    </source>
</evidence>
<feature type="transmembrane region" description="Helical" evidence="1">
    <location>
        <begin position="133"/>
        <end position="152"/>
    </location>
</feature>
<dbReference type="PANTHER" id="PTHR23028">
    <property type="entry name" value="ACETYLTRANSFERASE"/>
    <property type="match status" value="1"/>
</dbReference>
<evidence type="ECO:0000313" key="3">
    <source>
        <dbReference type="EMBL" id="KAF0739150.1"/>
    </source>
</evidence>
<feature type="domain" description="SGNH" evidence="2">
    <location>
        <begin position="576"/>
        <end position="786"/>
    </location>
</feature>
<reference evidence="3 4" key="1">
    <citation type="submission" date="2019-07" db="EMBL/GenBank/DDBJ databases">
        <title>Genomics analysis of Aphanomyces spp. identifies a new class of oomycete effector associated with host adaptation.</title>
        <authorList>
            <person name="Gaulin E."/>
        </authorList>
    </citation>
    <scope>NUCLEOTIDE SEQUENCE [LARGE SCALE GENOMIC DNA]</scope>
    <source>
        <strain evidence="3 4">ATCC 201684</strain>
    </source>
</reference>
<dbReference type="PANTHER" id="PTHR23028:SF53">
    <property type="entry name" value="ACYL_TRANSF_3 DOMAIN-CONTAINING PROTEIN"/>
    <property type="match status" value="1"/>
</dbReference>
<dbReference type="AlphaFoldDB" id="A0A6G0XG21"/>
<evidence type="ECO:0000259" key="2">
    <source>
        <dbReference type="Pfam" id="PF19040"/>
    </source>
</evidence>
<accession>A0A6G0XG21</accession>
<dbReference type="Pfam" id="PF19040">
    <property type="entry name" value="SGNH"/>
    <property type="match status" value="1"/>
</dbReference>
<dbReference type="EMBL" id="VJMJ01000066">
    <property type="protein sequence ID" value="KAF0739150.1"/>
    <property type="molecule type" value="Genomic_DNA"/>
</dbReference>
<feature type="transmembrane region" description="Helical" evidence="1">
    <location>
        <begin position="164"/>
        <end position="184"/>
    </location>
</feature>
<feature type="transmembrane region" description="Helical" evidence="1">
    <location>
        <begin position="100"/>
        <end position="121"/>
    </location>
</feature>
<organism evidence="3 4">
    <name type="scientific">Aphanomyces euteiches</name>
    <dbReference type="NCBI Taxonomy" id="100861"/>
    <lineage>
        <taxon>Eukaryota</taxon>
        <taxon>Sar</taxon>
        <taxon>Stramenopiles</taxon>
        <taxon>Oomycota</taxon>
        <taxon>Saprolegniomycetes</taxon>
        <taxon>Saprolegniales</taxon>
        <taxon>Verrucalvaceae</taxon>
        <taxon>Aphanomyces</taxon>
    </lineage>
</organism>
<dbReference type="GO" id="GO:0016020">
    <property type="term" value="C:membrane"/>
    <property type="evidence" value="ECO:0007669"/>
    <property type="project" value="TreeGrafter"/>
</dbReference>
<proteinExistence type="predicted"/>
<name>A0A6G0XG21_9STRA</name>
<feature type="transmembrane region" description="Helical" evidence="1">
    <location>
        <begin position="67"/>
        <end position="88"/>
    </location>
</feature>
<keyword evidence="1" id="KW-0472">Membrane</keyword>